<dbReference type="SUPFAM" id="SSF63882">
    <property type="entry name" value="MoeA N-terminal region -like"/>
    <property type="match status" value="1"/>
</dbReference>
<dbReference type="SUPFAM" id="SSF53218">
    <property type="entry name" value="Molybdenum cofactor biosynthesis proteins"/>
    <property type="match status" value="1"/>
</dbReference>
<evidence type="ECO:0000256" key="3">
    <source>
        <dbReference type="ARBA" id="ARBA00022505"/>
    </source>
</evidence>
<evidence type="ECO:0000256" key="5">
    <source>
        <dbReference type="RuleBase" id="RU365090"/>
    </source>
</evidence>
<dbReference type="Proteomes" id="UP000776650">
    <property type="component" value="Unassembled WGS sequence"/>
</dbReference>
<evidence type="ECO:0000256" key="4">
    <source>
        <dbReference type="ARBA" id="ARBA00047317"/>
    </source>
</evidence>
<evidence type="ECO:0000256" key="1">
    <source>
        <dbReference type="ARBA" id="ARBA00002901"/>
    </source>
</evidence>
<reference evidence="7" key="2">
    <citation type="submission" date="2021-09" db="EMBL/GenBank/DDBJ databases">
        <authorList>
            <person name="Gilroy R."/>
        </authorList>
    </citation>
    <scope>NUCLEOTIDE SEQUENCE</scope>
    <source>
        <strain evidence="7">ChiGjej1B1-18357</strain>
    </source>
</reference>
<dbReference type="Gene3D" id="3.40.980.10">
    <property type="entry name" value="MoaB/Mog-like domain"/>
    <property type="match status" value="1"/>
</dbReference>
<dbReference type="Pfam" id="PF00994">
    <property type="entry name" value="MoCF_biosynth"/>
    <property type="match status" value="1"/>
</dbReference>
<dbReference type="GO" id="GO:0006777">
    <property type="term" value="P:Mo-molybdopterin cofactor biosynthetic process"/>
    <property type="evidence" value="ECO:0007669"/>
    <property type="project" value="UniProtKB-UniRule"/>
</dbReference>
<keyword evidence="5" id="KW-0808">Transferase</keyword>
<dbReference type="GO" id="GO:0046872">
    <property type="term" value="F:metal ion binding"/>
    <property type="evidence" value="ECO:0007669"/>
    <property type="project" value="UniProtKB-UniRule"/>
</dbReference>
<gene>
    <name evidence="7" type="ORF">K8V11_06290</name>
</gene>
<dbReference type="GO" id="GO:0005829">
    <property type="term" value="C:cytosol"/>
    <property type="evidence" value="ECO:0007669"/>
    <property type="project" value="TreeGrafter"/>
</dbReference>
<comment type="cofactor">
    <cofactor evidence="5">
        <name>Mg(2+)</name>
        <dbReference type="ChEBI" id="CHEBI:18420"/>
    </cofactor>
</comment>
<dbReference type="InterPro" id="IPR005110">
    <property type="entry name" value="MoeA_linker/N"/>
</dbReference>
<comment type="catalytic activity">
    <reaction evidence="4">
        <text>adenylyl-molybdopterin + molybdate = Mo-molybdopterin + AMP + H(+)</text>
        <dbReference type="Rhea" id="RHEA:35047"/>
        <dbReference type="ChEBI" id="CHEBI:15378"/>
        <dbReference type="ChEBI" id="CHEBI:36264"/>
        <dbReference type="ChEBI" id="CHEBI:62727"/>
        <dbReference type="ChEBI" id="CHEBI:71302"/>
        <dbReference type="ChEBI" id="CHEBI:456215"/>
        <dbReference type="EC" id="2.10.1.1"/>
    </reaction>
</comment>
<feature type="domain" description="MoaB/Mog" evidence="6">
    <location>
        <begin position="195"/>
        <end position="340"/>
    </location>
</feature>
<sequence length="425" mass="44331">MHEHSPLPRAAQELITPDEYLRILDTQLTPLPTERRRVAQSQGCVLAADVHAQTPTPAFTNSAMDGFACRLADIEKQGVPAKMPVSADVPAGNPLVVLAPRTVARIMTGAPVPDGADTIVPVEDTDVPAGPHELPSEVRIETAPKPGAHIRKAGEIMGAGDVVAEKGQVITPFSIGGILSAGVTEVEVVPLPRVLVISTGAELMSASGGSASLDDGGTFINDSNGPMIAALLRQWGCTDVHNTSVNDDPEALAEVISDHAGLVDLVVTTGGVSAGAYDPLKMLADSGRDDIDLHFLKVAQQPGKPQGYGTIGDARIMMLPGNPVSAFVSAWLYVRHVVGRMSTHPTRLAHVTGRMSESLGPFGGKRRFVPAVLSGGEFSLLGADRGFSHAASTLHRANVLLIVEPDTAAAAGDEMRAIAIDRSAV</sequence>
<dbReference type="InterPro" id="IPR036135">
    <property type="entry name" value="MoeA_linker/N_sf"/>
</dbReference>
<accession>A0A921F3I9</accession>
<dbReference type="SUPFAM" id="SSF63867">
    <property type="entry name" value="MoeA C-terminal domain-like"/>
    <property type="match status" value="1"/>
</dbReference>
<keyword evidence="3 5" id="KW-0500">Molybdenum</keyword>
<keyword evidence="5" id="KW-0501">Molybdenum cofactor biosynthesis</keyword>
<proteinExistence type="inferred from homology"/>
<comment type="similarity">
    <text evidence="2 5">Belongs to the MoeA family.</text>
</comment>
<protein>
    <recommendedName>
        <fullName evidence="5">Molybdopterin molybdenumtransferase</fullName>
        <ecNumber evidence="5">2.10.1.1</ecNumber>
    </recommendedName>
</protein>
<evidence type="ECO:0000313" key="8">
    <source>
        <dbReference type="Proteomes" id="UP000776650"/>
    </source>
</evidence>
<name>A0A921F3I9_9ACTN</name>
<dbReference type="NCBIfam" id="NF045515">
    <property type="entry name" value="Glp_gephyrin"/>
    <property type="match status" value="1"/>
</dbReference>
<comment type="function">
    <text evidence="1 5">Catalyzes the insertion of molybdate into adenylated molybdopterin with the concomitant release of AMP.</text>
</comment>
<keyword evidence="5" id="KW-0479">Metal-binding</keyword>
<organism evidence="7 8">
    <name type="scientific">Dietzia timorensis</name>
    <dbReference type="NCBI Taxonomy" id="499555"/>
    <lineage>
        <taxon>Bacteria</taxon>
        <taxon>Bacillati</taxon>
        <taxon>Actinomycetota</taxon>
        <taxon>Actinomycetes</taxon>
        <taxon>Mycobacteriales</taxon>
        <taxon>Dietziaceae</taxon>
        <taxon>Dietzia</taxon>
    </lineage>
</organism>
<dbReference type="InterPro" id="IPR001453">
    <property type="entry name" value="MoaB/Mog_dom"/>
</dbReference>
<dbReference type="InterPro" id="IPR038987">
    <property type="entry name" value="MoeA-like"/>
</dbReference>
<comment type="caution">
    <text evidence="7">The sequence shown here is derived from an EMBL/GenBank/DDBJ whole genome shotgun (WGS) entry which is preliminary data.</text>
</comment>
<dbReference type="PANTHER" id="PTHR10192">
    <property type="entry name" value="MOLYBDOPTERIN BIOSYNTHESIS PROTEIN"/>
    <property type="match status" value="1"/>
</dbReference>
<keyword evidence="5" id="KW-0460">Magnesium</keyword>
<dbReference type="CDD" id="cd00887">
    <property type="entry name" value="MoeA"/>
    <property type="match status" value="1"/>
</dbReference>
<evidence type="ECO:0000259" key="6">
    <source>
        <dbReference type="SMART" id="SM00852"/>
    </source>
</evidence>
<evidence type="ECO:0000313" key="7">
    <source>
        <dbReference type="EMBL" id="HJE90600.1"/>
    </source>
</evidence>
<dbReference type="Gene3D" id="2.40.340.10">
    <property type="entry name" value="MoeA, C-terminal, domain IV"/>
    <property type="match status" value="1"/>
</dbReference>
<dbReference type="EC" id="2.10.1.1" evidence="5"/>
<dbReference type="RefSeq" id="WP_303911764.1">
    <property type="nucleotide sequence ID" value="NZ_DYXM01000116.1"/>
</dbReference>
<dbReference type="GO" id="GO:0061599">
    <property type="term" value="F:molybdopterin molybdotransferase activity"/>
    <property type="evidence" value="ECO:0007669"/>
    <property type="project" value="UniProtKB-UniRule"/>
</dbReference>
<dbReference type="PANTHER" id="PTHR10192:SF5">
    <property type="entry name" value="GEPHYRIN"/>
    <property type="match status" value="1"/>
</dbReference>
<dbReference type="Pfam" id="PF03453">
    <property type="entry name" value="MoeA_N"/>
    <property type="match status" value="1"/>
</dbReference>
<dbReference type="SMART" id="SM00852">
    <property type="entry name" value="MoCF_biosynth"/>
    <property type="match status" value="1"/>
</dbReference>
<dbReference type="AlphaFoldDB" id="A0A921F3I9"/>
<dbReference type="InterPro" id="IPR036688">
    <property type="entry name" value="MoeA_C_domain_IV_sf"/>
</dbReference>
<evidence type="ECO:0000256" key="2">
    <source>
        <dbReference type="ARBA" id="ARBA00010763"/>
    </source>
</evidence>
<comment type="pathway">
    <text evidence="5">Cofactor biosynthesis; molybdopterin biosynthesis.</text>
</comment>
<dbReference type="EMBL" id="DYXM01000116">
    <property type="protein sequence ID" value="HJE90600.1"/>
    <property type="molecule type" value="Genomic_DNA"/>
</dbReference>
<dbReference type="InterPro" id="IPR036425">
    <property type="entry name" value="MoaB/Mog-like_dom_sf"/>
</dbReference>
<dbReference type="Gene3D" id="2.170.190.11">
    <property type="entry name" value="Molybdopterin biosynthesis moea protein, domain 3"/>
    <property type="match status" value="1"/>
</dbReference>
<dbReference type="Gene3D" id="3.90.105.10">
    <property type="entry name" value="Molybdopterin biosynthesis moea protein, domain 2"/>
    <property type="match status" value="1"/>
</dbReference>
<reference evidence="7" key="1">
    <citation type="journal article" date="2021" name="PeerJ">
        <title>Extensive microbial diversity within the chicken gut microbiome revealed by metagenomics and culture.</title>
        <authorList>
            <person name="Gilroy R."/>
            <person name="Ravi A."/>
            <person name="Getino M."/>
            <person name="Pursley I."/>
            <person name="Horton D.L."/>
            <person name="Alikhan N.F."/>
            <person name="Baker D."/>
            <person name="Gharbi K."/>
            <person name="Hall N."/>
            <person name="Watson M."/>
            <person name="Adriaenssens E.M."/>
            <person name="Foster-Nyarko E."/>
            <person name="Jarju S."/>
            <person name="Secka A."/>
            <person name="Antonio M."/>
            <person name="Oren A."/>
            <person name="Chaudhuri R.R."/>
            <person name="La Ragione R."/>
            <person name="Hildebrand F."/>
            <person name="Pallen M.J."/>
        </authorList>
    </citation>
    <scope>NUCLEOTIDE SEQUENCE</scope>
    <source>
        <strain evidence="7">ChiGjej1B1-18357</strain>
    </source>
</reference>